<feature type="transmembrane region" description="Helical" evidence="6">
    <location>
        <begin position="35"/>
        <end position="54"/>
    </location>
</feature>
<keyword evidence="4 6" id="KW-1133">Transmembrane helix</keyword>
<feature type="transmembrane region" description="Helical" evidence="6">
    <location>
        <begin position="266"/>
        <end position="291"/>
    </location>
</feature>
<dbReference type="GO" id="GO:0008506">
    <property type="term" value="F:sucrose:proton symporter activity"/>
    <property type="evidence" value="ECO:0007669"/>
    <property type="project" value="TreeGrafter"/>
</dbReference>
<accession>A0A819AM21</accession>
<gene>
    <name evidence="7" type="ORF">OKA104_LOCUS17295</name>
</gene>
<evidence type="ECO:0000256" key="4">
    <source>
        <dbReference type="ARBA" id="ARBA00022989"/>
    </source>
</evidence>
<feature type="transmembrane region" description="Helical" evidence="6">
    <location>
        <begin position="6"/>
        <end position="23"/>
    </location>
</feature>
<comment type="subcellular location">
    <subcellularLocation>
        <location evidence="1">Membrane</location>
        <topology evidence="1">Multi-pass membrane protein</topology>
    </subcellularLocation>
</comment>
<feature type="transmembrane region" description="Helical" evidence="6">
    <location>
        <begin position="237"/>
        <end position="254"/>
    </location>
</feature>
<keyword evidence="5 6" id="KW-0472">Membrane</keyword>
<organism evidence="7 8">
    <name type="scientific">Adineta steineri</name>
    <dbReference type="NCBI Taxonomy" id="433720"/>
    <lineage>
        <taxon>Eukaryota</taxon>
        <taxon>Metazoa</taxon>
        <taxon>Spiralia</taxon>
        <taxon>Gnathifera</taxon>
        <taxon>Rotifera</taxon>
        <taxon>Eurotatoria</taxon>
        <taxon>Bdelloidea</taxon>
        <taxon>Adinetida</taxon>
        <taxon>Adinetidae</taxon>
        <taxon>Adineta</taxon>
    </lineage>
</organism>
<keyword evidence="3 6" id="KW-0812">Transmembrane</keyword>
<dbReference type="GO" id="GO:0016020">
    <property type="term" value="C:membrane"/>
    <property type="evidence" value="ECO:0007669"/>
    <property type="project" value="UniProtKB-SubCell"/>
</dbReference>
<evidence type="ECO:0000256" key="1">
    <source>
        <dbReference type="ARBA" id="ARBA00004141"/>
    </source>
</evidence>
<evidence type="ECO:0000313" key="8">
    <source>
        <dbReference type="Proteomes" id="UP000663881"/>
    </source>
</evidence>
<dbReference type="PANTHER" id="PTHR19432:SF37">
    <property type="entry name" value="SOLUTE CARRIER FAMILY 45 MEMBER 3"/>
    <property type="match status" value="1"/>
</dbReference>
<name>A0A819AM21_9BILA</name>
<dbReference type="AlphaFoldDB" id="A0A819AM21"/>
<feature type="transmembrane region" description="Helical" evidence="6">
    <location>
        <begin position="114"/>
        <end position="131"/>
    </location>
</feature>
<feature type="transmembrane region" description="Helical" evidence="6">
    <location>
        <begin position="143"/>
        <end position="161"/>
    </location>
</feature>
<evidence type="ECO:0000313" key="7">
    <source>
        <dbReference type="EMBL" id="CAF3779529.1"/>
    </source>
</evidence>
<evidence type="ECO:0000256" key="2">
    <source>
        <dbReference type="ARBA" id="ARBA00022448"/>
    </source>
</evidence>
<dbReference type="PANTHER" id="PTHR19432">
    <property type="entry name" value="SUGAR TRANSPORTER"/>
    <property type="match status" value="1"/>
</dbReference>
<dbReference type="Proteomes" id="UP000663881">
    <property type="component" value="Unassembled WGS sequence"/>
</dbReference>
<protein>
    <submittedName>
        <fullName evidence="7">Uncharacterized protein</fullName>
    </submittedName>
</protein>
<sequence>MKKYELLVILGFCLTIILCLIFIPQSEAIGNLIEAPTIGLSLLVFSCILFYFAAQACFNPCESLIYDIYKGGCLGYLITATDWTESYLTNEKVSLITDNLDEQFLFNNIHLCHYLFPMKFLKIIITIPFVLRRLTLAECCVRAGSYGLLFHCIVGVLYAPFLRTLIHRFGIHLIFSFTSLSDLGMASLTSIPYTLVIKYHKHREVVLLFFKIFFVDNQTIQTYEICTILGILDSTYFASQIISLIMMGNIILIFKSTLSYIATRFILAICSIYFINRIILKGVLGGFMALVTRLY</sequence>
<dbReference type="EMBL" id="CAJOAY010001025">
    <property type="protein sequence ID" value="CAF3779529.1"/>
    <property type="molecule type" value="Genomic_DNA"/>
</dbReference>
<comment type="caution">
    <text evidence="7">The sequence shown here is derived from an EMBL/GenBank/DDBJ whole genome shotgun (WGS) entry which is preliminary data.</text>
</comment>
<evidence type="ECO:0000256" key="5">
    <source>
        <dbReference type="ARBA" id="ARBA00023136"/>
    </source>
</evidence>
<keyword evidence="2" id="KW-0813">Transport</keyword>
<evidence type="ECO:0000256" key="6">
    <source>
        <dbReference type="SAM" id="Phobius"/>
    </source>
</evidence>
<proteinExistence type="predicted"/>
<reference evidence="7" key="1">
    <citation type="submission" date="2021-02" db="EMBL/GenBank/DDBJ databases">
        <authorList>
            <person name="Nowell W R."/>
        </authorList>
    </citation>
    <scope>NUCLEOTIDE SEQUENCE</scope>
</reference>
<evidence type="ECO:0000256" key="3">
    <source>
        <dbReference type="ARBA" id="ARBA00022692"/>
    </source>
</evidence>